<dbReference type="Proteomes" id="UP000314294">
    <property type="component" value="Unassembled WGS sequence"/>
</dbReference>
<sequence>MEKNSSTNQPEDEDDDEDDDEEGLWVSRPLSSENPTNDVASFSFSFLLPVQTDLWAGLNCHVTLFADCSADAARFTGKVTCWVAAGPAAVSDAPMVTPVVTPLVTPLVIPVVTPVVIPVPSPALSSLFSSSGSVKSSLSTSASVVSPNKSQPGSAGGRLDRPTSEDLLPAAKSLGSESDRSESQSLSPATEPQPSTDRSTGDVLLLPRSEPLIGWSLSEPASSWLWLDKERKTPLESDSSVRLESGELSSLAELRGCRGRGMRAPKANRRPEKRPTLQGARERICITNSNLSPFFPAILPQSIDHTLQCSNFCSFREALPTPLAPSPKSGWEGSLSEQDSGFSEKWPRRGRSPPARPPTPPSPGFSRQQELFLKHPGRLRGLPMIGRMADALLRFNSRKKKGVVVQREGGVLDGAEREIE</sequence>
<reference evidence="2 3" key="1">
    <citation type="submission" date="2019-03" db="EMBL/GenBank/DDBJ databases">
        <title>First draft genome of Liparis tanakae, snailfish: a comprehensive survey of snailfish specific genes.</title>
        <authorList>
            <person name="Kim W."/>
            <person name="Song I."/>
            <person name="Jeong J.-H."/>
            <person name="Kim D."/>
            <person name="Kim S."/>
            <person name="Ryu S."/>
            <person name="Song J.Y."/>
            <person name="Lee S.K."/>
        </authorList>
    </citation>
    <scope>NUCLEOTIDE SEQUENCE [LARGE SCALE GENOMIC DNA]</scope>
    <source>
        <tissue evidence="2">Muscle</tissue>
    </source>
</reference>
<feature type="region of interest" description="Disordered" evidence="1">
    <location>
        <begin position="258"/>
        <end position="278"/>
    </location>
</feature>
<keyword evidence="3" id="KW-1185">Reference proteome</keyword>
<feature type="region of interest" description="Disordered" evidence="1">
    <location>
        <begin position="324"/>
        <end position="368"/>
    </location>
</feature>
<proteinExistence type="predicted"/>
<feature type="region of interest" description="Disordered" evidence="1">
    <location>
        <begin position="140"/>
        <end position="202"/>
    </location>
</feature>
<evidence type="ECO:0000313" key="2">
    <source>
        <dbReference type="EMBL" id="TNN62025.1"/>
    </source>
</evidence>
<feature type="compositionally biased region" description="Basic and acidic residues" evidence="1">
    <location>
        <begin position="269"/>
        <end position="278"/>
    </location>
</feature>
<name>A0A4Z2H9U9_9TELE</name>
<dbReference type="EMBL" id="SRLO01000303">
    <property type="protein sequence ID" value="TNN62025.1"/>
    <property type="molecule type" value="Genomic_DNA"/>
</dbReference>
<comment type="caution">
    <text evidence="2">The sequence shown here is derived from an EMBL/GenBank/DDBJ whole genome shotgun (WGS) entry which is preliminary data.</text>
</comment>
<feature type="compositionally biased region" description="Pro residues" evidence="1">
    <location>
        <begin position="354"/>
        <end position="363"/>
    </location>
</feature>
<evidence type="ECO:0000313" key="3">
    <source>
        <dbReference type="Proteomes" id="UP000314294"/>
    </source>
</evidence>
<dbReference type="AlphaFoldDB" id="A0A4Z2H9U9"/>
<feature type="compositionally biased region" description="Acidic residues" evidence="1">
    <location>
        <begin position="10"/>
        <end position="23"/>
    </location>
</feature>
<gene>
    <name evidence="2" type="ORF">EYF80_027763</name>
</gene>
<protein>
    <submittedName>
        <fullName evidence="2">Uncharacterized protein</fullName>
    </submittedName>
</protein>
<organism evidence="2 3">
    <name type="scientific">Liparis tanakae</name>
    <name type="common">Tanaka's snailfish</name>
    <dbReference type="NCBI Taxonomy" id="230148"/>
    <lineage>
        <taxon>Eukaryota</taxon>
        <taxon>Metazoa</taxon>
        <taxon>Chordata</taxon>
        <taxon>Craniata</taxon>
        <taxon>Vertebrata</taxon>
        <taxon>Euteleostomi</taxon>
        <taxon>Actinopterygii</taxon>
        <taxon>Neopterygii</taxon>
        <taxon>Teleostei</taxon>
        <taxon>Neoteleostei</taxon>
        <taxon>Acanthomorphata</taxon>
        <taxon>Eupercaria</taxon>
        <taxon>Perciformes</taxon>
        <taxon>Cottioidei</taxon>
        <taxon>Cottales</taxon>
        <taxon>Liparidae</taxon>
        <taxon>Liparis</taxon>
    </lineage>
</organism>
<feature type="compositionally biased region" description="Polar residues" evidence="1">
    <location>
        <begin position="188"/>
        <end position="198"/>
    </location>
</feature>
<accession>A0A4Z2H9U9</accession>
<evidence type="ECO:0000256" key="1">
    <source>
        <dbReference type="SAM" id="MobiDB-lite"/>
    </source>
</evidence>
<feature type="region of interest" description="Disordered" evidence="1">
    <location>
        <begin position="1"/>
        <end position="34"/>
    </location>
</feature>
<feature type="compositionally biased region" description="Basic residues" evidence="1">
    <location>
        <begin position="258"/>
        <end position="268"/>
    </location>
</feature>